<organism evidence="1 2">
    <name type="scientific">[Candida] jaroonii</name>
    <dbReference type="NCBI Taxonomy" id="467808"/>
    <lineage>
        <taxon>Eukaryota</taxon>
        <taxon>Fungi</taxon>
        <taxon>Dikarya</taxon>
        <taxon>Ascomycota</taxon>
        <taxon>Saccharomycotina</taxon>
        <taxon>Pichiomycetes</taxon>
        <taxon>Debaryomycetaceae</taxon>
        <taxon>Yamadazyma</taxon>
    </lineage>
</organism>
<name>A0ACA9Y6J0_9ASCO</name>
<keyword evidence="2" id="KW-1185">Reference proteome</keyword>
<protein>
    <submittedName>
        <fullName evidence="1">Protein transport protein Bet1p</fullName>
    </submittedName>
</protein>
<evidence type="ECO:0000313" key="2">
    <source>
        <dbReference type="Proteomes" id="UP001152531"/>
    </source>
</evidence>
<dbReference type="EMBL" id="CALSDN010000004">
    <property type="protein sequence ID" value="CAH6720491.1"/>
    <property type="molecule type" value="Genomic_DNA"/>
</dbReference>
<gene>
    <name evidence="1" type="ORF">CLIB1444_04S01244</name>
</gene>
<evidence type="ECO:0000313" key="1">
    <source>
        <dbReference type="EMBL" id="CAH6720491.1"/>
    </source>
</evidence>
<sequence>MTSRYSSNIHQRDLRTQLFSSANGITRGPIRSQSPYDKPVQQTSKENESFLSSLESQNNEELDSMAQKVSMIKDLGIKMGVEINKSVKLNDNLNETFEKGKVTLKNTYNKMVVMSERAGISCKYWFIVFFIVFLWFFYVWIT</sequence>
<proteinExistence type="predicted"/>
<reference evidence="1" key="1">
    <citation type="submission" date="2022-06" db="EMBL/GenBank/DDBJ databases">
        <authorList>
            <person name="Legras J.-L."/>
            <person name="Devillers H."/>
            <person name="Grondin C."/>
        </authorList>
    </citation>
    <scope>NUCLEOTIDE SEQUENCE</scope>
    <source>
        <strain evidence="1">CLIB 1444</strain>
    </source>
</reference>
<dbReference type="Proteomes" id="UP001152531">
    <property type="component" value="Unassembled WGS sequence"/>
</dbReference>
<comment type="caution">
    <text evidence="1">The sequence shown here is derived from an EMBL/GenBank/DDBJ whole genome shotgun (WGS) entry which is preliminary data.</text>
</comment>
<accession>A0ACA9Y6J0</accession>